<dbReference type="STRING" id="179408.Osc7112_0771"/>
<sequence>MSQSQVVSFRASGHFLNWIEAQRLEGESVSQAAQRILKEVSGASTTLSTVSTPSDTNALSTLSTNLSTRSNDSVASTDIVDIVDKAVSLSLDPVMERMAAIEERLGKLSA</sequence>
<evidence type="ECO:0000313" key="1">
    <source>
        <dbReference type="EMBL" id="AFZ05358.1"/>
    </source>
</evidence>
<name>K9VB79_9CYAN</name>
<proteinExistence type="predicted"/>
<organism evidence="1 2">
    <name type="scientific">Phormidium nigroviride PCC 7112</name>
    <dbReference type="NCBI Taxonomy" id="179408"/>
    <lineage>
        <taxon>Bacteria</taxon>
        <taxon>Bacillati</taxon>
        <taxon>Cyanobacteriota</taxon>
        <taxon>Cyanophyceae</taxon>
        <taxon>Oscillatoriophycideae</taxon>
        <taxon>Oscillatoriales</taxon>
        <taxon>Oscillatoriaceae</taxon>
        <taxon>Phormidium</taxon>
    </lineage>
</organism>
<dbReference type="KEGG" id="oni:Osc7112_0771"/>
<keyword evidence="2" id="KW-1185">Reference proteome</keyword>
<dbReference type="Proteomes" id="UP000010478">
    <property type="component" value="Chromosome"/>
</dbReference>
<gene>
    <name evidence="1" type="ORF">Osc7112_0771</name>
</gene>
<dbReference type="AlphaFoldDB" id="K9VB79"/>
<protein>
    <submittedName>
        <fullName evidence="1">Uncharacterized protein</fullName>
    </submittedName>
</protein>
<dbReference type="EMBL" id="CP003614">
    <property type="protein sequence ID" value="AFZ05358.1"/>
    <property type="molecule type" value="Genomic_DNA"/>
</dbReference>
<reference evidence="1 2" key="1">
    <citation type="submission" date="2012-05" db="EMBL/GenBank/DDBJ databases">
        <title>Finished chromosome of genome of Oscillatoria sp. PCC 7112.</title>
        <authorList>
            <consortium name="US DOE Joint Genome Institute"/>
            <person name="Gugger M."/>
            <person name="Coursin T."/>
            <person name="Rippka R."/>
            <person name="Tandeau De Marsac N."/>
            <person name="Huntemann M."/>
            <person name="Wei C.-L."/>
            <person name="Han J."/>
            <person name="Detter J.C."/>
            <person name="Han C."/>
            <person name="Tapia R."/>
            <person name="Davenport K."/>
            <person name="Daligault H."/>
            <person name="Erkkila T."/>
            <person name="Gu W."/>
            <person name="Munk A.C.C."/>
            <person name="Teshima H."/>
            <person name="Xu Y."/>
            <person name="Chain P."/>
            <person name="Chen A."/>
            <person name="Krypides N."/>
            <person name="Mavromatis K."/>
            <person name="Markowitz V."/>
            <person name="Szeto E."/>
            <person name="Ivanova N."/>
            <person name="Mikhailova N."/>
            <person name="Ovchinnikova G."/>
            <person name="Pagani I."/>
            <person name="Pati A."/>
            <person name="Goodwin L."/>
            <person name="Peters L."/>
            <person name="Pitluck S."/>
            <person name="Woyke T."/>
            <person name="Kerfeld C."/>
        </authorList>
    </citation>
    <scope>NUCLEOTIDE SEQUENCE [LARGE SCALE GENOMIC DNA]</scope>
    <source>
        <strain evidence="1 2">PCC 7112</strain>
    </source>
</reference>
<dbReference type="RefSeq" id="WP_015174688.1">
    <property type="nucleotide sequence ID" value="NC_019729.1"/>
</dbReference>
<accession>K9VB79</accession>
<evidence type="ECO:0000313" key="2">
    <source>
        <dbReference type="Proteomes" id="UP000010478"/>
    </source>
</evidence>
<dbReference type="HOGENOM" id="CLU_2168427_0_0_3"/>